<reference evidence="5" key="1">
    <citation type="submission" date="2016-10" db="EMBL/GenBank/DDBJ databases">
        <title>The complete genome sequence of the rumen bacterium Butyrivibrio hungatei MB2003.</title>
        <authorList>
            <person name="Palevich N."/>
            <person name="Kelly W.J."/>
            <person name="Leahy S.C."/>
            <person name="Altermann E."/>
            <person name="Rakonjac J."/>
            <person name="Attwood G.T."/>
        </authorList>
    </citation>
    <scope>NUCLEOTIDE SEQUENCE [LARGE SCALE GENOMIC DNA]</scope>
    <source>
        <strain evidence="5">MB2003</strain>
    </source>
</reference>
<dbReference type="RefSeq" id="WP_083385981.1">
    <property type="nucleotide sequence ID" value="NZ_CP017831.1"/>
</dbReference>
<evidence type="ECO:0000259" key="3">
    <source>
        <dbReference type="Pfam" id="PF00483"/>
    </source>
</evidence>
<dbReference type="CDD" id="cd04183">
    <property type="entry name" value="GT2_BcE_like"/>
    <property type="match status" value="1"/>
</dbReference>
<feature type="domain" description="Nucleotidyl transferase" evidence="3">
    <location>
        <begin position="22"/>
        <end position="195"/>
    </location>
</feature>
<dbReference type="KEGG" id="bhu:bhn_I2300"/>
<dbReference type="AlphaFoldDB" id="A0A1D9P4C0"/>
<dbReference type="EMBL" id="CP017831">
    <property type="protein sequence ID" value="AOZ97333.1"/>
    <property type="molecule type" value="Genomic_DNA"/>
</dbReference>
<dbReference type="Proteomes" id="UP000179284">
    <property type="component" value="Chromosome I"/>
</dbReference>
<keyword evidence="2" id="KW-0548">Nucleotidyltransferase</keyword>
<dbReference type="InterPro" id="IPR005835">
    <property type="entry name" value="NTP_transferase_dom"/>
</dbReference>
<dbReference type="PIRSF" id="PIRSF028162">
    <property type="entry name" value="BcbE_prd"/>
    <property type="match status" value="1"/>
</dbReference>
<keyword evidence="5" id="KW-1185">Reference proteome</keyword>
<protein>
    <submittedName>
        <fullName evidence="4">Nucleotidyltransferase</fullName>
    </submittedName>
</protein>
<organism evidence="4 5">
    <name type="scientific">Butyrivibrio hungatei</name>
    <dbReference type="NCBI Taxonomy" id="185008"/>
    <lineage>
        <taxon>Bacteria</taxon>
        <taxon>Bacillati</taxon>
        <taxon>Bacillota</taxon>
        <taxon>Clostridia</taxon>
        <taxon>Lachnospirales</taxon>
        <taxon>Lachnospiraceae</taxon>
        <taxon>Butyrivibrio</taxon>
    </lineage>
</organism>
<dbReference type="InterPro" id="IPR016873">
    <property type="entry name" value="Caps_polysacc_synth_BcbE_prd"/>
</dbReference>
<proteinExistence type="predicted"/>
<name>A0A1D9P4C0_9FIRM</name>
<dbReference type="SUPFAM" id="SSF53448">
    <property type="entry name" value="Nucleotide-diphospho-sugar transferases"/>
    <property type="match status" value="1"/>
</dbReference>
<dbReference type="GO" id="GO:0016779">
    <property type="term" value="F:nucleotidyltransferase activity"/>
    <property type="evidence" value="ECO:0007669"/>
    <property type="project" value="UniProtKB-KW"/>
</dbReference>
<evidence type="ECO:0000313" key="5">
    <source>
        <dbReference type="Proteomes" id="UP000179284"/>
    </source>
</evidence>
<sequence length="242" mass="27871">MMVNILIPAAGGAEFFQNSFYPKPLVEVAGEPMIQHVIKKFDELKDKHFIFILSDEDCDKFHLDNIVKLMTDGNADVITLKQRTRGALCSCLIAIDYINSDDPLIICNYDQITDTSVTEVLDFFDSKDADGGLISFQSFHPRWSYIRTEEDQVTEVAEKRPVSRDAISGFYYFRHGSDFVKSAKAAIRKDTQINDKFYISSSMNEMILKNKKITFYKIDQEKFHSFHAAEKVSEYERSLARR</sequence>
<accession>A0A1D9P4C0</accession>
<dbReference type="InterPro" id="IPR029044">
    <property type="entry name" value="Nucleotide-diphossugar_trans"/>
</dbReference>
<dbReference type="InterPro" id="IPR050065">
    <property type="entry name" value="GlmU-like"/>
</dbReference>
<evidence type="ECO:0000313" key="4">
    <source>
        <dbReference type="EMBL" id="AOZ97333.1"/>
    </source>
</evidence>
<dbReference type="PANTHER" id="PTHR43584">
    <property type="entry name" value="NUCLEOTIDYL TRANSFERASE"/>
    <property type="match status" value="1"/>
</dbReference>
<keyword evidence="1" id="KW-0808">Transferase</keyword>
<evidence type="ECO:0000256" key="1">
    <source>
        <dbReference type="ARBA" id="ARBA00022679"/>
    </source>
</evidence>
<dbReference type="Gene3D" id="3.90.550.10">
    <property type="entry name" value="Spore Coat Polysaccharide Biosynthesis Protein SpsA, Chain A"/>
    <property type="match status" value="1"/>
</dbReference>
<gene>
    <name evidence="4" type="ORF">bhn_I2300</name>
</gene>
<dbReference type="OrthoDB" id="9788272at2"/>
<dbReference type="PANTHER" id="PTHR43584:SF8">
    <property type="entry name" value="N-ACETYLMURAMATE ALPHA-1-PHOSPHATE URIDYLYLTRANSFERASE"/>
    <property type="match status" value="1"/>
</dbReference>
<dbReference type="Pfam" id="PF00483">
    <property type="entry name" value="NTP_transferase"/>
    <property type="match status" value="1"/>
</dbReference>
<evidence type="ECO:0000256" key="2">
    <source>
        <dbReference type="ARBA" id="ARBA00022695"/>
    </source>
</evidence>